<keyword evidence="2" id="KW-1185">Reference proteome</keyword>
<dbReference type="Proteomes" id="UP001732700">
    <property type="component" value="Chromosome 2A"/>
</dbReference>
<reference evidence="1" key="2">
    <citation type="submission" date="2025-09" db="UniProtKB">
        <authorList>
            <consortium name="EnsemblPlants"/>
        </authorList>
    </citation>
    <scope>IDENTIFICATION</scope>
</reference>
<dbReference type="EnsemblPlants" id="AVESA.00010b.r2.2AG0209200.1">
    <property type="protein sequence ID" value="AVESA.00010b.r2.2AG0209200.1.CDS"/>
    <property type="gene ID" value="AVESA.00010b.r2.2AG0209200"/>
</dbReference>
<protein>
    <submittedName>
        <fullName evidence="1">Uncharacterized protein</fullName>
    </submittedName>
</protein>
<reference evidence="1" key="1">
    <citation type="submission" date="2021-05" db="EMBL/GenBank/DDBJ databases">
        <authorList>
            <person name="Scholz U."/>
            <person name="Mascher M."/>
            <person name="Fiebig A."/>
        </authorList>
    </citation>
    <scope>NUCLEOTIDE SEQUENCE [LARGE SCALE GENOMIC DNA]</scope>
</reference>
<evidence type="ECO:0000313" key="1">
    <source>
        <dbReference type="EnsemblPlants" id="AVESA.00010b.r2.2AG0209200.1.CDS"/>
    </source>
</evidence>
<accession>A0ACD5U972</accession>
<organism evidence="1 2">
    <name type="scientific">Avena sativa</name>
    <name type="common">Oat</name>
    <dbReference type="NCBI Taxonomy" id="4498"/>
    <lineage>
        <taxon>Eukaryota</taxon>
        <taxon>Viridiplantae</taxon>
        <taxon>Streptophyta</taxon>
        <taxon>Embryophyta</taxon>
        <taxon>Tracheophyta</taxon>
        <taxon>Spermatophyta</taxon>
        <taxon>Magnoliopsida</taxon>
        <taxon>Liliopsida</taxon>
        <taxon>Poales</taxon>
        <taxon>Poaceae</taxon>
        <taxon>BOP clade</taxon>
        <taxon>Pooideae</taxon>
        <taxon>Poodae</taxon>
        <taxon>Poeae</taxon>
        <taxon>Poeae Chloroplast Group 1 (Aveneae type)</taxon>
        <taxon>Aveninae</taxon>
        <taxon>Avena</taxon>
    </lineage>
</organism>
<proteinExistence type="predicted"/>
<evidence type="ECO:0000313" key="2">
    <source>
        <dbReference type="Proteomes" id="UP001732700"/>
    </source>
</evidence>
<name>A0ACD5U972_AVESA</name>
<sequence length="240" mass="27319">MILTQLLSKKYGFFRRIPGDGSCFYRAFIFSYLENAVEIKDEDKRKAEAARLRQLVEKCLLACHDEDLLPSFYGFESVVNLIEQGLAAGELCHMEMNEHVTSQILPLLRSLTEIEICTNEDHYDAFLIDREVYETVSELCFCEVRPENGEANNMQITALASALGIHIIVENHNGRSPVRLNPLHIYPRQESEAQALDSSDSTGPMAQAEHDGSRNLPLIERTRLVTLSYRPGHYDILYPK</sequence>